<dbReference type="PANTHER" id="PTHR14898">
    <property type="entry name" value="ENHANCER OF POLYCOMB"/>
    <property type="match status" value="1"/>
</dbReference>
<comment type="subcellular location">
    <subcellularLocation>
        <location evidence="1 6">Nucleus</location>
    </subcellularLocation>
</comment>
<dbReference type="Proteomes" id="UP000197138">
    <property type="component" value="Unassembled WGS sequence"/>
</dbReference>
<dbReference type="InterPro" id="IPR024943">
    <property type="entry name" value="Enhancer_polycomb"/>
</dbReference>
<keyword evidence="3 6" id="KW-0805">Transcription regulation</keyword>
<organism evidence="8 9">
    <name type="scientific">Punica granatum</name>
    <name type="common">Pomegranate</name>
    <dbReference type="NCBI Taxonomy" id="22663"/>
    <lineage>
        <taxon>Eukaryota</taxon>
        <taxon>Viridiplantae</taxon>
        <taxon>Streptophyta</taxon>
        <taxon>Embryophyta</taxon>
        <taxon>Tracheophyta</taxon>
        <taxon>Spermatophyta</taxon>
        <taxon>Magnoliopsida</taxon>
        <taxon>eudicotyledons</taxon>
        <taxon>Gunneridae</taxon>
        <taxon>Pentapetalae</taxon>
        <taxon>rosids</taxon>
        <taxon>malvids</taxon>
        <taxon>Myrtales</taxon>
        <taxon>Lythraceae</taxon>
        <taxon>Punica</taxon>
    </lineage>
</organism>
<evidence type="ECO:0000313" key="9">
    <source>
        <dbReference type="Proteomes" id="UP000197138"/>
    </source>
</evidence>
<comment type="caution">
    <text evidence="8">The sequence shown here is derived from an EMBL/GenBank/DDBJ whole genome shotgun (WGS) entry which is preliminary data.</text>
</comment>
<evidence type="ECO:0000256" key="4">
    <source>
        <dbReference type="ARBA" id="ARBA00023163"/>
    </source>
</evidence>
<sequence>MSDLDEKKYEIHFLRRPKELKAKGNKADTCVPFRGLALVVKSASYSEDSGFVGFLFSILSYMRKVSLEMSELSGFLSEDPIREVYLSHGIRFLWDPGFLSEDSIRGVYSSHGVRFLWDPGFLSEELIRGVYSSHGVRFSWEPASTFGFGICKLFGTRDDIPMFLANFSAIPNCFRSIHFSIFLKHHYVPSLRVNNLTDKQIENDDDVELSGDRTSLPSNTKPVVDTLGNMLVLHLPLKTLKSDGHSALSRHGMNTRGIEVPVLLEPSASGEWFLVVKREGLTRYTYKANEVMKPAISNRFSHATVWTGDNGWRLVFLNRDDWFKFKNLYKECFDRNKQVVSPSSSAAAVVKITHVPGVREVLDYEDSNLNTFSRPIAYIIMGNDEVSRALAKRTANYDMDCEDEGWLQRFNSKQRSSEHREDLEEETFELMIDAFEKTFKWRVGKQ</sequence>
<evidence type="ECO:0000256" key="3">
    <source>
        <dbReference type="ARBA" id="ARBA00023015"/>
    </source>
</evidence>
<proteinExistence type="inferred from homology"/>
<dbReference type="InterPro" id="IPR019542">
    <property type="entry name" value="Enhancer_polycomb-like_N"/>
</dbReference>
<comment type="similarity">
    <text evidence="2 6">Belongs to the enhancer of polycomb family.</text>
</comment>
<evidence type="ECO:0000256" key="2">
    <source>
        <dbReference type="ARBA" id="ARBA00008035"/>
    </source>
</evidence>
<dbReference type="GO" id="GO:0035267">
    <property type="term" value="C:NuA4 histone acetyltransferase complex"/>
    <property type="evidence" value="ECO:0007669"/>
    <property type="project" value="InterPro"/>
</dbReference>
<accession>A0A218VU81</accession>
<name>A0A218VU81_PUNGR</name>
<keyword evidence="4 6" id="KW-0804">Transcription</keyword>
<dbReference type="EMBL" id="MTKT01005880">
    <property type="protein sequence ID" value="OWM63758.1"/>
    <property type="molecule type" value="Genomic_DNA"/>
</dbReference>
<evidence type="ECO:0000256" key="6">
    <source>
        <dbReference type="RuleBase" id="RU361124"/>
    </source>
</evidence>
<evidence type="ECO:0000256" key="1">
    <source>
        <dbReference type="ARBA" id="ARBA00004123"/>
    </source>
</evidence>
<dbReference type="Pfam" id="PF10513">
    <property type="entry name" value="EPL1"/>
    <property type="match status" value="1"/>
</dbReference>
<dbReference type="GO" id="GO:0006357">
    <property type="term" value="P:regulation of transcription by RNA polymerase II"/>
    <property type="evidence" value="ECO:0007669"/>
    <property type="project" value="InterPro"/>
</dbReference>
<evidence type="ECO:0000313" key="8">
    <source>
        <dbReference type="EMBL" id="OWM63758.1"/>
    </source>
</evidence>
<gene>
    <name evidence="8" type="ORF">CDL15_Pgr006020</name>
</gene>
<dbReference type="GO" id="GO:0005634">
    <property type="term" value="C:nucleus"/>
    <property type="evidence" value="ECO:0007669"/>
    <property type="project" value="UniProtKB-SubCell"/>
</dbReference>
<feature type="domain" description="Enhancer of polycomb-like N-terminal" evidence="7">
    <location>
        <begin position="372"/>
        <end position="438"/>
    </location>
</feature>
<evidence type="ECO:0000256" key="5">
    <source>
        <dbReference type="ARBA" id="ARBA00023242"/>
    </source>
</evidence>
<keyword evidence="5 6" id="KW-0539">Nucleus</keyword>
<protein>
    <recommendedName>
        <fullName evidence="6">Enhancer of polycomb-like protein</fullName>
    </recommendedName>
</protein>
<evidence type="ECO:0000259" key="7">
    <source>
        <dbReference type="Pfam" id="PF10513"/>
    </source>
</evidence>
<reference evidence="9" key="1">
    <citation type="journal article" date="2017" name="Plant J.">
        <title>The pomegranate (Punica granatum L.) genome and the genomics of punicalagin biosynthesis.</title>
        <authorList>
            <person name="Qin G."/>
            <person name="Xu C."/>
            <person name="Ming R."/>
            <person name="Tang H."/>
            <person name="Guyot R."/>
            <person name="Kramer E.M."/>
            <person name="Hu Y."/>
            <person name="Yi X."/>
            <person name="Qi Y."/>
            <person name="Xu X."/>
            <person name="Gao Z."/>
            <person name="Pan H."/>
            <person name="Jian J."/>
            <person name="Tian Y."/>
            <person name="Yue Z."/>
            <person name="Xu Y."/>
        </authorList>
    </citation>
    <scope>NUCLEOTIDE SEQUENCE [LARGE SCALE GENOMIC DNA]</scope>
    <source>
        <strain evidence="9">cv. Dabenzi</strain>
    </source>
</reference>
<dbReference type="AlphaFoldDB" id="A0A218VU81"/>